<dbReference type="AlphaFoldDB" id="A0A0D2K9J4"/>
<feature type="region of interest" description="Disordered" evidence="1">
    <location>
        <begin position="136"/>
        <end position="157"/>
    </location>
</feature>
<feature type="region of interest" description="Disordered" evidence="1">
    <location>
        <begin position="1"/>
        <end position="23"/>
    </location>
</feature>
<dbReference type="GeneID" id="27710221"/>
<feature type="compositionally biased region" description="Basic and acidic residues" evidence="1">
    <location>
        <begin position="1"/>
        <end position="13"/>
    </location>
</feature>
<name>A0A0D2K9J4_9EURO</name>
<dbReference type="RefSeq" id="XP_016633962.1">
    <property type="nucleotide sequence ID" value="XM_016774982.1"/>
</dbReference>
<reference evidence="2 3" key="1">
    <citation type="submission" date="2015-01" db="EMBL/GenBank/DDBJ databases">
        <title>The Genome Sequence of Fonsecaea multimorphosa CBS 102226.</title>
        <authorList>
            <consortium name="The Broad Institute Genomics Platform"/>
            <person name="Cuomo C."/>
            <person name="de Hoog S."/>
            <person name="Gorbushina A."/>
            <person name="Stielow B."/>
            <person name="Teixiera M."/>
            <person name="Abouelleil A."/>
            <person name="Chapman S.B."/>
            <person name="Priest M."/>
            <person name="Young S.K."/>
            <person name="Wortman J."/>
            <person name="Nusbaum C."/>
            <person name="Birren B."/>
        </authorList>
    </citation>
    <scope>NUCLEOTIDE SEQUENCE [LARGE SCALE GENOMIC DNA]</scope>
    <source>
        <strain evidence="2 3">CBS 102226</strain>
    </source>
</reference>
<evidence type="ECO:0000313" key="3">
    <source>
        <dbReference type="Proteomes" id="UP000053411"/>
    </source>
</evidence>
<feature type="region of interest" description="Disordered" evidence="1">
    <location>
        <begin position="291"/>
        <end position="325"/>
    </location>
</feature>
<dbReference type="STRING" id="1442371.A0A0D2K9J4"/>
<keyword evidence="3" id="KW-1185">Reference proteome</keyword>
<protein>
    <submittedName>
        <fullName evidence="2">Uncharacterized protein</fullName>
    </submittedName>
</protein>
<dbReference type="Proteomes" id="UP000053411">
    <property type="component" value="Unassembled WGS sequence"/>
</dbReference>
<organism evidence="2 3">
    <name type="scientific">Fonsecaea multimorphosa CBS 102226</name>
    <dbReference type="NCBI Taxonomy" id="1442371"/>
    <lineage>
        <taxon>Eukaryota</taxon>
        <taxon>Fungi</taxon>
        <taxon>Dikarya</taxon>
        <taxon>Ascomycota</taxon>
        <taxon>Pezizomycotina</taxon>
        <taxon>Eurotiomycetes</taxon>
        <taxon>Chaetothyriomycetidae</taxon>
        <taxon>Chaetothyriales</taxon>
        <taxon>Herpotrichiellaceae</taxon>
        <taxon>Fonsecaea</taxon>
    </lineage>
</organism>
<feature type="compositionally biased region" description="Polar residues" evidence="1">
    <location>
        <begin position="304"/>
        <end position="322"/>
    </location>
</feature>
<sequence>MPSRIDAEDHGEQNGDGSGSILAKLHQPQFDPVDFLNDSLPSLNLSSQTQISKTSRSTQIQGASTDSLALLTSLNTISIRASSDLTSLTDEIIRSGNRLAYEVEVLRGDVNGFHELLTDSLRDDISQFVKNEFIANEPPSLNSEAEGDGSLQNAESQNEPDFMARLRLLGKVKARLESVIAIFGEAMKWPIPPSELSMASALISVSSPELGIQSTAEDDKAREVLKSIRAEIDDLLGQESAGYTGLEAASQRVEEYRQLAMLWKGTGEEKARVKFVDSLVKLVEERRKTLDARERARNPKVASSVRSSSAMDRNPRGSNEGSSGAAGLFRNLQRLKDDLYLE</sequence>
<evidence type="ECO:0000256" key="1">
    <source>
        <dbReference type="SAM" id="MobiDB-lite"/>
    </source>
</evidence>
<evidence type="ECO:0000313" key="2">
    <source>
        <dbReference type="EMBL" id="KIX99839.1"/>
    </source>
</evidence>
<dbReference type="VEuPathDB" id="FungiDB:Z520_04475"/>
<dbReference type="OrthoDB" id="5413829at2759"/>
<proteinExistence type="predicted"/>
<dbReference type="EMBL" id="KN848068">
    <property type="protein sequence ID" value="KIX99839.1"/>
    <property type="molecule type" value="Genomic_DNA"/>
</dbReference>
<gene>
    <name evidence="2" type="ORF">Z520_04475</name>
</gene>
<accession>A0A0D2K9J4</accession>
<dbReference type="Gene3D" id="6.10.250.2790">
    <property type="match status" value="1"/>
</dbReference>